<dbReference type="HAMAP" id="MF_01366">
    <property type="entry name" value="Ribosomal_uL13"/>
    <property type="match status" value="1"/>
</dbReference>
<dbReference type="Gene3D" id="6.10.250.3250">
    <property type="match status" value="1"/>
</dbReference>
<dbReference type="Proteomes" id="UP001329825">
    <property type="component" value="Chromosome 1"/>
</dbReference>
<dbReference type="InterPro" id="IPR036899">
    <property type="entry name" value="Ribosomal_uL13_sf"/>
</dbReference>
<keyword evidence="2 4" id="KW-0689">Ribosomal protein</keyword>
<reference evidence="5 6" key="1">
    <citation type="submission" date="2024-01" db="EMBL/GenBank/DDBJ databases">
        <title>Comparative genomics of Cryptococcus and Kwoniella reveals pathogenesis evolution and contrasting modes of karyotype evolution via chromosome fusion or intercentromeric recombination.</title>
        <authorList>
            <person name="Coelho M.A."/>
            <person name="David-Palma M."/>
            <person name="Shea T."/>
            <person name="Bowers K."/>
            <person name="McGinley-Smith S."/>
            <person name="Mohammad A.W."/>
            <person name="Gnirke A."/>
            <person name="Yurkov A.M."/>
            <person name="Nowrousian M."/>
            <person name="Sun S."/>
            <person name="Cuomo C.A."/>
            <person name="Heitman J."/>
        </authorList>
    </citation>
    <scope>NUCLEOTIDE SEQUENCE [LARGE SCALE GENOMIC DNA]</scope>
    <source>
        <strain evidence="5">CBS 11374</strain>
    </source>
</reference>
<gene>
    <name evidence="5" type="ORF">IL334_001366</name>
</gene>
<proteinExistence type="inferred from homology"/>
<keyword evidence="6" id="KW-1185">Reference proteome</keyword>
<evidence type="ECO:0000256" key="2">
    <source>
        <dbReference type="ARBA" id="ARBA00022980"/>
    </source>
</evidence>
<dbReference type="RefSeq" id="XP_062789174.1">
    <property type="nucleotide sequence ID" value="XM_062933123.1"/>
</dbReference>
<dbReference type="GeneID" id="87953497"/>
<protein>
    <submittedName>
        <fullName evidence="5">Ribosomal protein L13</fullName>
    </submittedName>
</protein>
<accession>A0ABZ1CRP6</accession>
<dbReference type="Pfam" id="PF00572">
    <property type="entry name" value="Ribosomal_L13"/>
    <property type="match status" value="1"/>
</dbReference>
<name>A0ABZ1CRP6_9TREE</name>
<dbReference type="PANTHER" id="PTHR11545">
    <property type="entry name" value="RIBOSOMAL PROTEIN L13"/>
    <property type="match status" value="1"/>
</dbReference>
<dbReference type="EMBL" id="CP141881">
    <property type="protein sequence ID" value="WRT64434.1"/>
    <property type="molecule type" value="Genomic_DNA"/>
</dbReference>
<dbReference type="InterPro" id="IPR005822">
    <property type="entry name" value="Ribosomal_uL13"/>
</dbReference>
<dbReference type="Gene3D" id="3.90.1180.10">
    <property type="entry name" value="Ribosomal protein L13"/>
    <property type="match status" value="1"/>
</dbReference>
<dbReference type="NCBIfam" id="TIGR01077">
    <property type="entry name" value="L13_A_E"/>
    <property type="match status" value="1"/>
</dbReference>
<dbReference type="GO" id="GO:0005840">
    <property type="term" value="C:ribosome"/>
    <property type="evidence" value="ECO:0007669"/>
    <property type="project" value="UniProtKB-KW"/>
</dbReference>
<organism evidence="5 6">
    <name type="scientific">Kwoniella shivajii</name>
    <dbReference type="NCBI Taxonomy" id="564305"/>
    <lineage>
        <taxon>Eukaryota</taxon>
        <taxon>Fungi</taxon>
        <taxon>Dikarya</taxon>
        <taxon>Basidiomycota</taxon>
        <taxon>Agaricomycotina</taxon>
        <taxon>Tremellomycetes</taxon>
        <taxon>Tremellales</taxon>
        <taxon>Cryptococcaceae</taxon>
        <taxon>Kwoniella</taxon>
    </lineage>
</organism>
<dbReference type="PANTHER" id="PTHR11545:SF3">
    <property type="entry name" value="LARGE RIBOSOMAL SUBUNIT PROTEIN UL13"/>
    <property type="match status" value="1"/>
</dbReference>
<comment type="similarity">
    <text evidence="1 4">Belongs to the universal ribosomal protein uL13 family.</text>
</comment>
<evidence type="ECO:0000313" key="5">
    <source>
        <dbReference type="EMBL" id="WRT64434.1"/>
    </source>
</evidence>
<dbReference type="CDD" id="cd00392">
    <property type="entry name" value="Ribosomal_L13"/>
    <property type="match status" value="1"/>
</dbReference>
<evidence type="ECO:0000256" key="3">
    <source>
        <dbReference type="ARBA" id="ARBA00023274"/>
    </source>
</evidence>
<dbReference type="InterPro" id="IPR023563">
    <property type="entry name" value="Ribosomal_uL13_CS"/>
</dbReference>
<keyword evidence="3 4" id="KW-0687">Ribonucleoprotein</keyword>
<dbReference type="SUPFAM" id="SSF52161">
    <property type="entry name" value="Ribosomal protein L13"/>
    <property type="match status" value="1"/>
</dbReference>
<dbReference type="PROSITE" id="PS00783">
    <property type="entry name" value="RIBOSOMAL_L13"/>
    <property type="match status" value="1"/>
</dbReference>
<evidence type="ECO:0000313" key="6">
    <source>
        <dbReference type="Proteomes" id="UP001329825"/>
    </source>
</evidence>
<evidence type="ECO:0000256" key="4">
    <source>
        <dbReference type="RuleBase" id="RU003877"/>
    </source>
</evidence>
<dbReference type="InterPro" id="IPR005755">
    <property type="entry name" value="Ribosomal_uL13_euk/arc"/>
</dbReference>
<sequence length="199" mass="22540">MSTFSAQPIVIDGKGHLLGRLASIISKQILSGQKVTVVRCEEINISGSFFRNKLKYHNYLHKRHIVNPKKSGPFHFRAPSRILFKAVRGMVPHKSSRGAAALKRLELYEGVPPAQDKVKKMVVPAALRVLRLKPGRKFCTLKRLSAEVGWQYKDVVDRLEEKRKVKGQAYFERKQATLKLRAKADASVAKNETLTQFGY</sequence>
<evidence type="ECO:0000256" key="1">
    <source>
        <dbReference type="ARBA" id="ARBA00006227"/>
    </source>
</evidence>